<dbReference type="SMART" id="SM00829">
    <property type="entry name" value="PKS_ER"/>
    <property type="match status" value="1"/>
</dbReference>
<dbReference type="InterPro" id="IPR051397">
    <property type="entry name" value="Zn-ADH-like_protein"/>
</dbReference>
<dbReference type="InterPro" id="IPR011032">
    <property type="entry name" value="GroES-like_sf"/>
</dbReference>
<dbReference type="SUPFAM" id="SSF51735">
    <property type="entry name" value="NAD(P)-binding Rossmann-fold domains"/>
    <property type="match status" value="1"/>
</dbReference>
<accession>A0A7W6BYY8</accession>
<dbReference type="Gene3D" id="3.40.50.720">
    <property type="entry name" value="NAD(P)-binding Rossmann-like Domain"/>
    <property type="match status" value="1"/>
</dbReference>
<dbReference type="RefSeq" id="WP_183617073.1">
    <property type="nucleotide sequence ID" value="NZ_JACIDY010000004.1"/>
</dbReference>
<name>A0A7W6BYY8_9SPHN</name>
<evidence type="ECO:0000313" key="3">
    <source>
        <dbReference type="Proteomes" id="UP000561459"/>
    </source>
</evidence>
<dbReference type="InterPro" id="IPR013149">
    <property type="entry name" value="ADH-like_C"/>
</dbReference>
<dbReference type="InterPro" id="IPR036291">
    <property type="entry name" value="NAD(P)-bd_dom_sf"/>
</dbReference>
<dbReference type="InterPro" id="IPR020843">
    <property type="entry name" value="ER"/>
</dbReference>
<organism evidence="2 3">
    <name type="scientific">Novosphingobium fluoreni</name>
    <dbReference type="NCBI Taxonomy" id="1391222"/>
    <lineage>
        <taxon>Bacteria</taxon>
        <taxon>Pseudomonadati</taxon>
        <taxon>Pseudomonadota</taxon>
        <taxon>Alphaproteobacteria</taxon>
        <taxon>Sphingomonadales</taxon>
        <taxon>Sphingomonadaceae</taxon>
        <taxon>Novosphingobium</taxon>
    </lineage>
</organism>
<protein>
    <submittedName>
        <fullName evidence="2">NADPH:quinone reductase-like Zn-dependent oxidoreductase</fullName>
    </submittedName>
</protein>
<evidence type="ECO:0000313" key="2">
    <source>
        <dbReference type="EMBL" id="MBB3940478.1"/>
    </source>
</evidence>
<reference evidence="2 3" key="1">
    <citation type="submission" date="2020-08" db="EMBL/GenBank/DDBJ databases">
        <title>Genomic Encyclopedia of Type Strains, Phase IV (KMG-IV): sequencing the most valuable type-strain genomes for metagenomic binning, comparative biology and taxonomic classification.</title>
        <authorList>
            <person name="Goeker M."/>
        </authorList>
    </citation>
    <scope>NUCLEOTIDE SEQUENCE [LARGE SCALE GENOMIC DNA]</scope>
    <source>
        <strain evidence="2 3">DSM 27568</strain>
    </source>
</reference>
<comment type="caution">
    <text evidence="2">The sequence shown here is derived from an EMBL/GenBank/DDBJ whole genome shotgun (WGS) entry which is preliminary data.</text>
</comment>
<evidence type="ECO:0000259" key="1">
    <source>
        <dbReference type="SMART" id="SM00829"/>
    </source>
</evidence>
<dbReference type="SUPFAM" id="SSF50129">
    <property type="entry name" value="GroES-like"/>
    <property type="match status" value="1"/>
</dbReference>
<dbReference type="Pfam" id="PF00107">
    <property type="entry name" value="ADH_zinc_N"/>
    <property type="match status" value="1"/>
</dbReference>
<dbReference type="Proteomes" id="UP000561459">
    <property type="component" value="Unassembled WGS sequence"/>
</dbReference>
<dbReference type="PANTHER" id="PTHR43677">
    <property type="entry name" value="SHORT-CHAIN DEHYDROGENASE/REDUCTASE"/>
    <property type="match status" value="1"/>
</dbReference>
<dbReference type="GO" id="GO:0016491">
    <property type="term" value="F:oxidoreductase activity"/>
    <property type="evidence" value="ECO:0007669"/>
    <property type="project" value="InterPro"/>
</dbReference>
<dbReference type="EMBL" id="JACIDY010000004">
    <property type="protein sequence ID" value="MBB3940478.1"/>
    <property type="molecule type" value="Genomic_DNA"/>
</dbReference>
<keyword evidence="3" id="KW-1185">Reference proteome</keyword>
<gene>
    <name evidence="2" type="ORF">GGR39_002135</name>
</gene>
<dbReference type="Gene3D" id="3.90.180.10">
    <property type="entry name" value="Medium-chain alcohol dehydrogenases, catalytic domain"/>
    <property type="match status" value="1"/>
</dbReference>
<feature type="domain" description="Enoyl reductase (ER)" evidence="1">
    <location>
        <begin position="10"/>
        <end position="308"/>
    </location>
</feature>
<sequence>MRAVLVEAKHTVPHLVERPRPVPVRGARVIKVDWAGLQPTDVLRVLGTYKNPTFPYVVGGEGIGRLEDGTRVYFGHSVPPEGAMSDYTLVPDEEIWPISEDVDAQQVIALALAGLGALVPLEEAQIVPGERVLILGATGPVGQIGTLAARELGAGVVVGAARSRERLERLKERGMIDELVVLGEGDDQKALSEHMGPRGYEVVLDPLFGAPAEAAMRCVAEGGRLMSIGTRAGRTMTLTLTELRRRHHHGVDTGELIRPPAERRAAFDRLLDYAARGKWQIDVAAYDIEDIEAAWTAQCGSPGAKIVMRVASDAR</sequence>
<dbReference type="AlphaFoldDB" id="A0A7W6BYY8"/>
<dbReference type="PANTHER" id="PTHR43677:SF11">
    <property type="entry name" value="ZINC-CONTAINING ALCOHOL DEHYDROGENASE"/>
    <property type="match status" value="1"/>
</dbReference>
<proteinExistence type="predicted"/>